<comment type="caution">
    <text evidence="2">The sequence shown here is derived from an EMBL/GenBank/DDBJ whole genome shotgun (WGS) entry which is preliminary data.</text>
</comment>
<feature type="compositionally biased region" description="Low complexity" evidence="1">
    <location>
        <begin position="112"/>
        <end position="128"/>
    </location>
</feature>
<evidence type="ECO:0000313" key="3">
    <source>
        <dbReference type="Proteomes" id="UP000606490"/>
    </source>
</evidence>
<evidence type="ECO:0000256" key="1">
    <source>
        <dbReference type="SAM" id="MobiDB-lite"/>
    </source>
</evidence>
<sequence length="135" mass="14506">MQRRGSDLGATPCYGGAMELTPDQIAAAKAQGCTFLPATEEQVARLTMQRRIFTIDGRPHVAIRHDEAVKEVHGAIARLIAGEPPRQEETTQQAVAADAEAALEMAGETAAARGGAQVVRRAARPRAPWRTPKRV</sequence>
<protein>
    <submittedName>
        <fullName evidence="2">Uncharacterized protein</fullName>
    </submittedName>
</protein>
<feature type="region of interest" description="Disordered" evidence="1">
    <location>
        <begin position="112"/>
        <end position="135"/>
    </location>
</feature>
<reference evidence="2 3" key="1">
    <citation type="submission" date="2021-01" db="EMBL/GenBank/DDBJ databases">
        <title>Belnapia mucosa sp. nov. and Belnapia arida sp. nov., isolated from the Tabernas Desert (Almeria, Spain).</title>
        <authorList>
            <person name="Molina-Menor E."/>
            <person name="Vidal-Verdu A."/>
            <person name="Calonge A."/>
            <person name="Satari L."/>
            <person name="Pereto Magraner J."/>
            <person name="Porcar Miralles M."/>
        </authorList>
    </citation>
    <scope>NUCLEOTIDE SEQUENCE [LARGE SCALE GENOMIC DNA]</scope>
    <source>
        <strain evidence="2 3">T6</strain>
    </source>
</reference>
<proteinExistence type="predicted"/>
<keyword evidence="3" id="KW-1185">Reference proteome</keyword>
<accession>A0ABS1VAG2</accession>
<name>A0ABS1VAG2_9PROT</name>
<evidence type="ECO:0000313" key="2">
    <source>
        <dbReference type="EMBL" id="MBL6457714.1"/>
    </source>
</evidence>
<dbReference type="Proteomes" id="UP000606490">
    <property type="component" value="Unassembled WGS sequence"/>
</dbReference>
<gene>
    <name evidence="2" type="ORF">JMJ55_20465</name>
</gene>
<organism evidence="2 3">
    <name type="scientific">Belnapia mucosa</name>
    <dbReference type="NCBI Taxonomy" id="2804532"/>
    <lineage>
        <taxon>Bacteria</taxon>
        <taxon>Pseudomonadati</taxon>
        <taxon>Pseudomonadota</taxon>
        <taxon>Alphaproteobacteria</taxon>
        <taxon>Acetobacterales</taxon>
        <taxon>Roseomonadaceae</taxon>
        <taxon>Belnapia</taxon>
    </lineage>
</organism>
<dbReference type="EMBL" id="JAEUXJ010000010">
    <property type="protein sequence ID" value="MBL6457714.1"/>
    <property type="molecule type" value="Genomic_DNA"/>
</dbReference>
<dbReference type="RefSeq" id="WP_202827462.1">
    <property type="nucleotide sequence ID" value="NZ_JAEUXJ010000010.1"/>
</dbReference>